<evidence type="ECO:0000256" key="1">
    <source>
        <dbReference type="ARBA" id="ARBA00022670"/>
    </source>
</evidence>
<proteinExistence type="predicted"/>
<comment type="caution">
    <text evidence="7">The sequence shown here is derived from an EMBL/GenBank/DDBJ whole genome shotgun (WGS) entry which is preliminary data.</text>
</comment>
<evidence type="ECO:0000256" key="2">
    <source>
        <dbReference type="ARBA" id="ARBA00022723"/>
    </source>
</evidence>
<sequence length="109" mass="12454">MFAKLWDREHRPPEEGEQGSRWRVKKLTYKISKYPRVLEKGAVDKEIAKAFSVWSDYTNLQFTPKKSGQLSPTPREGVQWAADQMALTRWNPEQPARPAAATQPSSANP</sequence>
<protein>
    <recommendedName>
        <fullName evidence="6">Peptidase M10 metallopeptidase domain-containing protein</fullName>
    </recommendedName>
</protein>
<dbReference type="GO" id="GO:0006508">
    <property type="term" value="P:proteolysis"/>
    <property type="evidence" value="ECO:0007669"/>
    <property type="project" value="UniProtKB-KW"/>
</dbReference>
<dbReference type="GO" id="GO:0031012">
    <property type="term" value="C:extracellular matrix"/>
    <property type="evidence" value="ECO:0007669"/>
    <property type="project" value="InterPro"/>
</dbReference>
<dbReference type="SUPFAM" id="SSF55486">
    <property type="entry name" value="Metalloproteases ('zincins'), catalytic domain"/>
    <property type="match status" value="1"/>
</dbReference>
<evidence type="ECO:0000313" key="7">
    <source>
        <dbReference type="EMBL" id="OXU29002.1"/>
    </source>
</evidence>
<keyword evidence="8" id="KW-1185">Reference proteome</keyword>
<dbReference type="EMBL" id="NNAY01000348">
    <property type="protein sequence ID" value="OXU29002.1"/>
    <property type="molecule type" value="Genomic_DNA"/>
</dbReference>
<dbReference type="GO" id="GO:0008270">
    <property type="term" value="F:zinc ion binding"/>
    <property type="evidence" value="ECO:0007669"/>
    <property type="project" value="InterPro"/>
</dbReference>
<evidence type="ECO:0000256" key="3">
    <source>
        <dbReference type="ARBA" id="ARBA00022801"/>
    </source>
</evidence>
<dbReference type="Proteomes" id="UP000215335">
    <property type="component" value="Unassembled WGS sequence"/>
</dbReference>
<dbReference type="GO" id="GO:0004222">
    <property type="term" value="F:metalloendopeptidase activity"/>
    <property type="evidence" value="ECO:0007669"/>
    <property type="project" value="InterPro"/>
</dbReference>
<keyword evidence="2" id="KW-0479">Metal-binding</keyword>
<dbReference type="InterPro" id="IPR024079">
    <property type="entry name" value="MetalloPept_cat_dom_sf"/>
</dbReference>
<dbReference type="Pfam" id="PF00413">
    <property type="entry name" value="Peptidase_M10"/>
    <property type="match status" value="1"/>
</dbReference>
<accession>A0A232FEB3</accession>
<name>A0A232FEB3_9HYME</name>
<evidence type="ECO:0000313" key="8">
    <source>
        <dbReference type="Proteomes" id="UP000215335"/>
    </source>
</evidence>
<organism evidence="7 8">
    <name type="scientific">Trichomalopsis sarcophagae</name>
    <dbReference type="NCBI Taxonomy" id="543379"/>
    <lineage>
        <taxon>Eukaryota</taxon>
        <taxon>Metazoa</taxon>
        <taxon>Ecdysozoa</taxon>
        <taxon>Arthropoda</taxon>
        <taxon>Hexapoda</taxon>
        <taxon>Insecta</taxon>
        <taxon>Pterygota</taxon>
        <taxon>Neoptera</taxon>
        <taxon>Endopterygota</taxon>
        <taxon>Hymenoptera</taxon>
        <taxon>Apocrita</taxon>
        <taxon>Proctotrupomorpha</taxon>
        <taxon>Chalcidoidea</taxon>
        <taxon>Pteromalidae</taxon>
        <taxon>Pteromalinae</taxon>
        <taxon>Trichomalopsis</taxon>
    </lineage>
</organism>
<evidence type="ECO:0000256" key="4">
    <source>
        <dbReference type="ARBA" id="ARBA00022833"/>
    </source>
</evidence>
<keyword evidence="3" id="KW-0378">Hydrolase</keyword>
<dbReference type="InterPro" id="IPR001818">
    <property type="entry name" value="Pept_M10_metallopeptidase"/>
</dbReference>
<evidence type="ECO:0000259" key="6">
    <source>
        <dbReference type="Pfam" id="PF00413"/>
    </source>
</evidence>
<feature type="domain" description="Peptidase M10 metallopeptidase" evidence="6">
    <location>
        <begin position="21"/>
        <end position="68"/>
    </location>
</feature>
<dbReference type="Gene3D" id="3.40.390.10">
    <property type="entry name" value="Collagenase (Catalytic Domain)"/>
    <property type="match status" value="1"/>
</dbReference>
<gene>
    <name evidence="7" type="ORF">TSAR_014428</name>
</gene>
<keyword evidence="1" id="KW-0645">Protease</keyword>
<keyword evidence="4" id="KW-0862">Zinc</keyword>
<reference evidence="7 8" key="1">
    <citation type="journal article" date="2017" name="Curr. Biol.">
        <title>The Evolution of Venom by Co-option of Single-Copy Genes.</title>
        <authorList>
            <person name="Martinson E.O."/>
            <person name="Mrinalini"/>
            <person name="Kelkar Y.D."/>
            <person name="Chang C.H."/>
            <person name="Werren J.H."/>
        </authorList>
    </citation>
    <scope>NUCLEOTIDE SEQUENCE [LARGE SCALE GENOMIC DNA]</scope>
    <source>
        <strain evidence="7 8">Alberta</strain>
        <tissue evidence="7">Whole body</tissue>
    </source>
</reference>
<dbReference type="AlphaFoldDB" id="A0A232FEB3"/>
<feature type="region of interest" description="Disordered" evidence="5">
    <location>
        <begin position="1"/>
        <end position="20"/>
    </location>
</feature>
<evidence type="ECO:0000256" key="5">
    <source>
        <dbReference type="SAM" id="MobiDB-lite"/>
    </source>
</evidence>
<dbReference type="STRING" id="543379.A0A232FEB3"/>
<feature type="region of interest" description="Disordered" evidence="5">
    <location>
        <begin position="84"/>
        <end position="109"/>
    </location>
</feature>
<dbReference type="OrthoDB" id="406838at2759"/>